<evidence type="ECO:0000256" key="1">
    <source>
        <dbReference type="SAM" id="Phobius"/>
    </source>
</evidence>
<organism evidence="2 3">
    <name type="scientific">Klebsormidium nitens</name>
    <name type="common">Green alga</name>
    <name type="synonym">Ulothrix nitens</name>
    <dbReference type="NCBI Taxonomy" id="105231"/>
    <lineage>
        <taxon>Eukaryota</taxon>
        <taxon>Viridiplantae</taxon>
        <taxon>Streptophyta</taxon>
        <taxon>Klebsormidiophyceae</taxon>
        <taxon>Klebsormidiales</taxon>
        <taxon>Klebsormidiaceae</taxon>
        <taxon>Klebsormidium</taxon>
    </lineage>
</organism>
<dbReference type="AlphaFoldDB" id="A0A1Y1IF42"/>
<dbReference type="Proteomes" id="UP000054558">
    <property type="component" value="Unassembled WGS sequence"/>
</dbReference>
<name>A0A1Y1IF42_KLENI</name>
<proteinExistence type="predicted"/>
<sequence>MWLVKLLTAVGVEAAAHQFRCWGRHITLTTLILGVALGISEAIPDNSAKVLLVTGATGVCMPDFKLCVCSTRCQRRLKAELMRNLSLHGGDVSVHSQYRGHVLLKELQNLAVPLKEALPPLGPNSENGPPNVLEYRKKPTYPGAFGTLYEAVTQVGAPLLVLAVGVFCSVAALTTINTL</sequence>
<keyword evidence="1" id="KW-0472">Membrane</keyword>
<dbReference type="EMBL" id="DF237320">
    <property type="protein sequence ID" value="GAQ87701.1"/>
    <property type="molecule type" value="Genomic_DNA"/>
</dbReference>
<reference evidence="2 3" key="1">
    <citation type="journal article" date="2014" name="Nat. Commun.">
        <title>Klebsormidium flaccidum genome reveals primary factors for plant terrestrial adaptation.</title>
        <authorList>
            <person name="Hori K."/>
            <person name="Maruyama F."/>
            <person name="Fujisawa T."/>
            <person name="Togashi T."/>
            <person name="Yamamoto N."/>
            <person name="Seo M."/>
            <person name="Sato S."/>
            <person name="Yamada T."/>
            <person name="Mori H."/>
            <person name="Tajima N."/>
            <person name="Moriyama T."/>
            <person name="Ikeuchi M."/>
            <person name="Watanabe M."/>
            <person name="Wada H."/>
            <person name="Kobayashi K."/>
            <person name="Saito M."/>
            <person name="Masuda T."/>
            <person name="Sasaki-Sekimoto Y."/>
            <person name="Mashiguchi K."/>
            <person name="Awai K."/>
            <person name="Shimojima M."/>
            <person name="Masuda S."/>
            <person name="Iwai M."/>
            <person name="Nobusawa T."/>
            <person name="Narise T."/>
            <person name="Kondo S."/>
            <person name="Saito H."/>
            <person name="Sato R."/>
            <person name="Murakawa M."/>
            <person name="Ihara Y."/>
            <person name="Oshima-Yamada Y."/>
            <person name="Ohtaka K."/>
            <person name="Satoh M."/>
            <person name="Sonobe K."/>
            <person name="Ishii M."/>
            <person name="Ohtani R."/>
            <person name="Kanamori-Sato M."/>
            <person name="Honoki R."/>
            <person name="Miyazaki D."/>
            <person name="Mochizuki H."/>
            <person name="Umetsu J."/>
            <person name="Higashi K."/>
            <person name="Shibata D."/>
            <person name="Kamiya Y."/>
            <person name="Sato N."/>
            <person name="Nakamura Y."/>
            <person name="Tabata S."/>
            <person name="Ida S."/>
            <person name="Kurokawa K."/>
            <person name="Ohta H."/>
        </authorList>
    </citation>
    <scope>NUCLEOTIDE SEQUENCE [LARGE SCALE GENOMIC DNA]</scope>
    <source>
        <strain evidence="2 3">NIES-2285</strain>
    </source>
</reference>
<evidence type="ECO:0000313" key="2">
    <source>
        <dbReference type="EMBL" id="GAQ87701.1"/>
    </source>
</evidence>
<accession>A0A1Y1IF42</accession>
<keyword evidence="3" id="KW-1185">Reference proteome</keyword>
<gene>
    <name evidence="2" type="ORF">KFL_003710070</name>
</gene>
<feature type="transmembrane region" description="Helical" evidence="1">
    <location>
        <begin position="155"/>
        <end position="176"/>
    </location>
</feature>
<evidence type="ECO:0000313" key="3">
    <source>
        <dbReference type="Proteomes" id="UP000054558"/>
    </source>
</evidence>
<protein>
    <submittedName>
        <fullName evidence="2">Amino acid transporter protein</fullName>
    </submittedName>
</protein>
<keyword evidence="1" id="KW-1133">Transmembrane helix</keyword>
<keyword evidence="1" id="KW-0812">Transmembrane</keyword>